<feature type="non-terminal residue" evidence="1">
    <location>
        <position position="1"/>
    </location>
</feature>
<gene>
    <name evidence="1" type="ORF">SSPSH_002004</name>
</gene>
<evidence type="ECO:0000313" key="1">
    <source>
        <dbReference type="EMBL" id="ERJ18927.1"/>
    </source>
</evidence>
<organism evidence="1 2">
    <name type="scientific">Salinisphaera shabanensis E1L3A</name>
    <dbReference type="NCBI Taxonomy" id="1033802"/>
    <lineage>
        <taxon>Bacteria</taxon>
        <taxon>Pseudomonadati</taxon>
        <taxon>Pseudomonadota</taxon>
        <taxon>Gammaproteobacteria</taxon>
        <taxon>Salinisphaerales</taxon>
        <taxon>Salinisphaeraceae</taxon>
        <taxon>Salinisphaera</taxon>
    </lineage>
</organism>
<dbReference type="EMBL" id="AFNV02000013">
    <property type="protein sequence ID" value="ERJ18927.1"/>
    <property type="molecule type" value="Genomic_DNA"/>
</dbReference>
<evidence type="ECO:0000313" key="2">
    <source>
        <dbReference type="Proteomes" id="UP000006242"/>
    </source>
</evidence>
<dbReference type="Proteomes" id="UP000006242">
    <property type="component" value="Unassembled WGS sequence"/>
</dbReference>
<protein>
    <submittedName>
        <fullName evidence="1">Family 20 transposase protein</fullName>
    </submittedName>
</protein>
<reference evidence="1 2" key="1">
    <citation type="journal article" date="2011" name="J. Bacteriol.">
        <title>Genome sequence of Salinisphaera shabanensis, a gammaproteobacterium from the harsh, variable environment of the brine-seawater interface of the Shaban Deep in the Red Sea.</title>
        <authorList>
            <person name="Antunes A."/>
            <person name="Alam I."/>
            <person name="Bajic V.B."/>
            <person name="Stingl U."/>
        </authorList>
    </citation>
    <scope>NUCLEOTIDE SEQUENCE [LARGE SCALE GENOMIC DNA]</scope>
    <source>
        <strain evidence="1 2">E1L3A</strain>
    </source>
</reference>
<name>A0ACB4V595_9GAMM</name>
<proteinExistence type="predicted"/>
<reference evidence="1 2" key="2">
    <citation type="journal article" date="2013" name="PLoS ONE">
        <title>INDIGO - INtegrated Data Warehouse of MIcrobial GenOmes with Examples from the Red Sea Extremophiles.</title>
        <authorList>
            <person name="Alam I."/>
            <person name="Antunes A."/>
            <person name="Kamau A.A."/>
            <person name="Ba Alawi W."/>
            <person name="Kalkatawi M."/>
            <person name="Stingl U."/>
            <person name="Bajic V.B."/>
        </authorList>
    </citation>
    <scope>NUCLEOTIDE SEQUENCE [LARGE SCALE GENOMIC DNA]</scope>
    <source>
        <strain evidence="1 2">E1L3A</strain>
    </source>
</reference>
<sequence>HLPGRRGDWLRQRVARNGRNKAAVALANKNARILWALMYSGDRYRAA</sequence>
<accession>A0ACB4V595</accession>
<keyword evidence="2" id="KW-1185">Reference proteome</keyword>
<comment type="caution">
    <text evidence="1">The sequence shown here is derived from an EMBL/GenBank/DDBJ whole genome shotgun (WGS) entry which is preliminary data.</text>
</comment>